<dbReference type="Proteomes" id="UP000029121">
    <property type="component" value="Unassembled WGS sequence"/>
</dbReference>
<dbReference type="EMBL" id="KB870811">
    <property type="protein sequence ID" value="EOA18866.1"/>
    <property type="molecule type" value="Genomic_DNA"/>
</dbReference>
<evidence type="ECO:0000313" key="2">
    <source>
        <dbReference type="EMBL" id="EOA18866.1"/>
    </source>
</evidence>
<name>R0FAV0_9BRAS</name>
<evidence type="ECO:0000256" key="1">
    <source>
        <dbReference type="SAM" id="MobiDB-lite"/>
    </source>
</evidence>
<feature type="region of interest" description="Disordered" evidence="1">
    <location>
        <begin position="75"/>
        <end position="101"/>
    </location>
</feature>
<keyword evidence="3" id="KW-1185">Reference proteome</keyword>
<feature type="compositionally biased region" description="Polar residues" evidence="1">
    <location>
        <begin position="75"/>
        <end position="86"/>
    </location>
</feature>
<accession>R0FAV0</accession>
<organism evidence="2 3">
    <name type="scientific">Capsella rubella</name>
    <dbReference type="NCBI Taxonomy" id="81985"/>
    <lineage>
        <taxon>Eukaryota</taxon>
        <taxon>Viridiplantae</taxon>
        <taxon>Streptophyta</taxon>
        <taxon>Embryophyta</taxon>
        <taxon>Tracheophyta</taxon>
        <taxon>Spermatophyta</taxon>
        <taxon>Magnoliopsida</taxon>
        <taxon>eudicotyledons</taxon>
        <taxon>Gunneridae</taxon>
        <taxon>Pentapetalae</taxon>
        <taxon>rosids</taxon>
        <taxon>malvids</taxon>
        <taxon>Brassicales</taxon>
        <taxon>Brassicaceae</taxon>
        <taxon>Camelineae</taxon>
        <taxon>Capsella</taxon>
    </lineage>
</organism>
<dbReference type="AlphaFoldDB" id="R0FAV0"/>
<proteinExistence type="predicted"/>
<evidence type="ECO:0000313" key="3">
    <source>
        <dbReference type="Proteomes" id="UP000029121"/>
    </source>
</evidence>
<reference evidence="3" key="1">
    <citation type="journal article" date="2013" name="Nat. Genet.">
        <title>The Capsella rubella genome and the genomic consequences of rapid mating system evolution.</title>
        <authorList>
            <person name="Slotte T."/>
            <person name="Hazzouri K.M."/>
            <person name="Agren J.A."/>
            <person name="Koenig D."/>
            <person name="Maumus F."/>
            <person name="Guo Y.L."/>
            <person name="Steige K."/>
            <person name="Platts A.E."/>
            <person name="Escobar J.S."/>
            <person name="Newman L.K."/>
            <person name="Wang W."/>
            <person name="Mandakova T."/>
            <person name="Vello E."/>
            <person name="Smith L.M."/>
            <person name="Henz S.R."/>
            <person name="Steffen J."/>
            <person name="Takuno S."/>
            <person name="Brandvain Y."/>
            <person name="Coop G."/>
            <person name="Andolfatto P."/>
            <person name="Hu T.T."/>
            <person name="Blanchette M."/>
            <person name="Clark R.M."/>
            <person name="Quesneville H."/>
            <person name="Nordborg M."/>
            <person name="Gaut B.S."/>
            <person name="Lysak M.A."/>
            <person name="Jenkins J."/>
            <person name="Grimwood J."/>
            <person name="Chapman J."/>
            <person name="Prochnik S."/>
            <person name="Shu S."/>
            <person name="Rokhsar D."/>
            <person name="Schmutz J."/>
            <person name="Weigel D."/>
            <person name="Wright S.I."/>
        </authorList>
    </citation>
    <scope>NUCLEOTIDE SEQUENCE [LARGE SCALE GENOMIC DNA]</scope>
    <source>
        <strain evidence="3">cv. Monte Gargano</strain>
    </source>
</reference>
<protein>
    <submittedName>
        <fullName evidence="2">Uncharacterized protein</fullName>
    </submittedName>
</protein>
<sequence>MSSNSGLKKWTLAVTGYKRVTTGEREPIAKNLELVNSLLILGKNDVKEVIKGPAPASTILAKHIAAPDCTSMFSSPIASNNGSKNRATNDEAEPALEPSFR</sequence>
<gene>
    <name evidence="2" type="ORF">CARUB_v10007489mg</name>
</gene>